<accession>A0ABX1T3B9</accession>
<comment type="similarity">
    <text evidence="8">Belongs to the P-Pant transferase superfamily. AcpS family.</text>
</comment>
<dbReference type="InterPro" id="IPR004568">
    <property type="entry name" value="Ppantetheine-prot_Trfase_dom"/>
</dbReference>
<evidence type="ECO:0000256" key="2">
    <source>
        <dbReference type="ARBA" id="ARBA00022679"/>
    </source>
</evidence>
<comment type="cofactor">
    <cofactor evidence="8">
        <name>Mg(2+)</name>
        <dbReference type="ChEBI" id="CHEBI:18420"/>
    </cofactor>
</comment>
<protein>
    <recommendedName>
        <fullName evidence="8">Holo-[acyl-carrier-protein] synthase</fullName>
        <shortName evidence="8">Holo-ACP synthase</shortName>
        <ecNumber evidence="8">2.7.8.7</ecNumber>
    </recommendedName>
    <alternativeName>
        <fullName evidence="8">4'-phosphopantetheinyl transferase AcpS</fullName>
    </alternativeName>
</protein>
<evidence type="ECO:0000256" key="1">
    <source>
        <dbReference type="ARBA" id="ARBA00022516"/>
    </source>
</evidence>
<feature type="binding site" evidence="8">
    <location>
        <position position="9"/>
    </location>
    <ligand>
        <name>Mg(2+)</name>
        <dbReference type="ChEBI" id="CHEBI:18420"/>
    </ligand>
</feature>
<dbReference type="InterPro" id="IPR037143">
    <property type="entry name" value="4-PPantetheinyl_Trfase_dom_sf"/>
</dbReference>
<keyword evidence="8" id="KW-0963">Cytoplasm</keyword>
<reference evidence="10 11" key="1">
    <citation type="submission" date="2019-07" db="EMBL/GenBank/DDBJ databases">
        <title>SAR11 Genome Evolution.</title>
        <authorList>
            <person name="Giovannoni S."/>
        </authorList>
    </citation>
    <scope>NUCLEOTIDE SEQUENCE [LARGE SCALE GENOMIC DNA]</scope>
    <source>
        <strain evidence="10 11">HTCC9565</strain>
    </source>
</reference>
<keyword evidence="4 8" id="KW-0276">Fatty acid metabolism</keyword>
<evidence type="ECO:0000256" key="4">
    <source>
        <dbReference type="ARBA" id="ARBA00022832"/>
    </source>
</evidence>
<evidence type="ECO:0000256" key="3">
    <source>
        <dbReference type="ARBA" id="ARBA00022723"/>
    </source>
</evidence>
<evidence type="ECO:0000256" key="8">
    <source>
        <dbReference type="HAMAP-Rule" id="MF_00101"/>
    </source>
</evidence>
<sequence>MKILGIGVDIIENSRIVKSLKNKLFIKRIFSNSEIIIAKKIKDKKTYYSNRFAAKEAFVKSIGTGFRNDLNFKDISIINNKAGKPSFIINEKIKKIVKKQFKTTSFNFFLSISDEKKYSIAYVILQKK</sequence>
<evidence type="ECO:0000259" key="9">
    <source>
        <dbReference type="Pfam" id="PF01648"/>
    </source>
</evidence>
<evidence type="ECO:0000256" key="5">
    <source>
        <dbReference type="ARBA" id="ARBA00022842"/>
    </source>
</evidence>
<dbReference type="InterPro" id="IPR002582">
    <property type="entry name" value="ACPS"/>
</dbReference>
<dbReference type="HAMAP" id="MF_00101">
    <property type="entry name" value="AcpS"/>
    <property type="match status" value="1"/>
</dbReference>
<keyword evidence="7 8" id="KW-0275">Fatty acid biosynthesis</keyword>
<feature type="binding site" evidence="8">
    <location>
        <position position="56"/>
    </location>
    <ligand>
        <name>Mg(2+)</name>
        <dbReference type="ChEBI" id="CHEBI:18420"/>
    </ligand>
</feature>
<dbReference type="EC" id="2.7.8.7" evidence="8"/>
<keyword evidence="5 8" id="KW-0460">Magnesium</keyword>
<comment type="function">
    <text evidence="8">Transfers the 4'-phosphopantetheine moiety from coenzyme A to a Ser of acyl-carrier-protein.</text>
</comment>
<dbReference type="SUPFAM" id="SSF56214">
    <property type="entry name" value="4'-phosphopantetheinyl transferase"/>
    <property type="match status" value="1"/>
</dbReference>
<evidence type="ECO:0000313" key="11">
    <source>
        <dbReference type="Proteomes" id="UP001166004"/>
    </source>
</evidence>
<comment type="caution">
    <text evidence="10">The sequence shown here is derived from an EMBL/GenBank/DDBJ whole genome shotgun (WGS) entry which is preliminary data.</text>
</comment>
<dbReference type="RefSeq" id="WP_169036458.1">
    <property type="nucleotide sequence ID" value="NZ_LANA01000002.1"/>
</dbReference>
<dbReference type="Proteomes" id="UP001166004">
    <property type="component" value="Unassembled WGS sequence"/>
</dbReference>
<dbReference type="Pfam" id="PF01648">
    <property type="entry name" value="ACPS"/>
    <property type="match status" value="1"/>
</dbReference>
<dbReference type="NCBIfam" id="TIGR00556">
    <property type="entry name" value="pantethn_trn"/>
    <property type="match status" value="1"/>
</dbReference>
<evidence type="ECO:0000256" key="6">
    <source>
        <dbReference type="ARBA" id="ARBA00023098"/>
    </source>
</evidence>
<dbReference type="Gene3D" id="3.90.470.20">
    <property type="entry name" value="4'-phosphopantetheinyl transferase domain"/>
    <property type="match status" value="1"/>
</dbReference>
<dbReference type="EMBL" id="LANA01000002">
    <property type="protein sequence ID" value="NMN67959.1"/>
    <property type="molecule type" value="Genomic_DNA"/>
</dbReference>
<keyword evidence="3 8" id="KW-0479">Metal-binding</keyword>
<dbReference type="NCBIfam" id="TIGR00516">
    <property type="entry name" value="acpS"/>
    <property type="match status" value="1"/>
</dbReference>
<dbReference type="InterPro" id="IPR008278">
    <property type="entry name" value="4-PPantetheinyl_Trfase_dom"/>
</dbReference>
<evidence type="ECO:0000256" key="7">
    <source>
        <dbReference type="ARBA" id="ARBA00023160"/>
    </source>
</evidence>
<keyword evidence="2 8" id="KW-0808">Transferase</keyword>
<feature type="domain" description="4'-phosphopantetheinyl transferase" evidence="9">
    <location>
        <begin position="5"/>
        <end position="99"/>
    </location>
</feature>
<organism evidence="10 11">
    <name type="scientific">Pelagibacter ubique</name>
    <dbReference type="NCBI Taxonomy" id="198252"/>
    <lineage>
        <taxon>Bacteria</taxon>
        <taxon>Pseudomonadati</taxon>
        <taxon>Pseudomonadota</taxon>
        <taxon>Alphaproteobacteria</taxon>
        <taxon>Candidatus Pelagibacterales</taxon>
        <taxon>Candidatus Pelagibacteraceae</taxon>
        <taxon>Candidatus Pelagibacter</taxon>
    </lineage>
</organism>
<keyword evidence="6 8" id="KW-0443">Lipid metabolism</keyword>
<keyword evidence="1 8" id="KW-0444">Lipid biosynthesis</keyword>
<evidence type="ECO:0000313" key="10">
    <source>
        <dbReference type="EMBL" id="NMN67959.1"/>
    </source>
</evidence>
<comment type="catalytic activity">
    <reaction evidence="8">
        <text>apo-[ACP] + CoA = holo-[ACP] + adenosine 3',5'-bisphosphate + H(+)</text>
        <dbReference type="Rhea" id="RHEA:12068"/>
        <dbReference type="Rhea" id="RHEA-COMP:9685"/>
        <dbReference type="Rhea" id="RHEA-COMP:9690"/>
        <dbReference type="ChEBI" id="CHEBI:15378"/>
        <dbReference type="ChEBI" id="CHEBI:29999"/>
        <dbReference type="ChEBI" id="CHEBI:57287"/>
        <dbReference type="ChEBI" id="CHEBI:58343"/>
        <dbReference type="ChEBI" id="CHEBI:64479"/>
        <dbReference type="EC" id="2.7.8.7"/>
    </reaction>
</comment>
<keyword evidence="11" id="KW-1185">Reference proteome</keyword>
<name>A0ABX1T3B9_PELUQ</name>
<proteinExistence type="inferred from homology"/>
<comment type="subcellular location">
    <subcellularLocation>
        <location evidence="8">Cytoplasm</location>
    </subcellularLocation>
</comment>
<gene>
    <name evidence="8" type="primary">acpS</name>
    <name evidence="10" type="ORF">VP91_00011140</name>
</gene>